<dbReference type="RefSeq" id="WP_032952870.1">
    <property type="nucleotide sequence ID" value="NZ_JNHM01000028.1"/>
</dbReference>
<accession>A0A069SQM0</accession>
<name>A0A069SQM0_PHOVU</name>
<dbReference type="InterPro" id="IPR027417">
    <property type="entry name" value="P-loop_NTPase"/>
</dbReference>
<protein>
    <submittedName>
        <fullName evidence="4">AAA domain family protein</fullName>
    </submittedName>
</protein>
<dbReference type="PANTHER" id="PTHR32204">
    <property type="entry name" value="ATPASE RAVA"/>
    <property type="match status" value="1"/>
</dbReference>
<dbReference type="Pfam" id="PF17868">
    <property type="entry name" value="AAA_lid_8"/>
    <property type="match status" value="1"/>
</dbReference>
<evidence type="ECO:0000256" key="1">
    <source>
        <dbReference type="SAM" id="Coils"/>
    </source>
</evidence>
<feature type="domain" description="ATPase RavA-like AAA lid" evidence="2">
    <location>
        <begin position="223"/>
        <end position="304"/>
    </location>
</feature>
<dbReference type="Pfam" id="PF20030">
    <property type="entry name" value="bpMoxR"/>
    <property type="match status" value="1"/>
</dbReference>
<dbReference type="Proteomes" id="UP000027661">
    <property type="component" value="Unassembled WGS sequence"/>
</dbReference>
<evidence type="ECO:0000259" key="3">
    <source>
        <dbReference type="Pfam" id="PF20030"/>
    </source>
</evidence>
<dbReference type="CDD" id="cd00009">
    <property type="entry name" value="AAA"/>
    <property type="match status" value="1"/>
</dbReference>
<feature type="coiled-coil region" evidence="1">
    <location>
        <begin position="312"/>
        <end position="339"/>
    </location>
</feature>
<feature type="coiled-coil region" evidence="1">
    <location>
        <begin position="490"/>
        <end position="528"/>
    </location>
</feature>
<reference evidence="4 5" key="1">
    <citation type="submission" date="2014-04" db="EMBL/GenBank/DDBJ databases">
        <authorList>
            <person name="Sears C."/>
            <person name="Carroll K."/>
            <person name="Sack B.R."/>
            <person name="Qadri F."/>
            <person name="Myers L.L."/>
            <person name="Chung G.-T."/>
            <person name="Escheverria P."/>
            <person name="Fraser C.M."/>
            <person name="Sadzewicz L."/>
            <person name="Shefchek K.A."/>
            <person name="Tallon L."/>
            <person name="Das S.P."/>
            <person name="Daugherty S."/>
            <person name="Mongodin E.F."/>
        </authorList>
    </citation>
    <scope>NUCLEOTIDE SEQUENCE [LARGE SCALE GENOMIC DNA]</scope>
    <source>
        <strain evidence="4 5">3975 RP4</strain>
    </source>
</reference>
<evidence type="ECO:0000313" key="4">
    <source>
        <dbReference type="EMBL" id="KDS53887.1"/>
    </source>
</evidence>
<comment type="caution">
    <text evidence="4">The sequence shown here is derived from an EMBL/GenBank/DDBJ whole genome shotgun (WGS) entry which is preliminary data.</text>
</comment>
<dbReference type="InterPro" id="IPR041538">
    <property type="entry name" value="RavA-like_AAA_lid"/>
</dbReference>
<sequence length="540" mass="62382">MNTLKPRIASLLQQLNERVFEKEHIVALALLSAVAGESIFLLGPPGVAKSMVGRRLKLAFRNASAFEYLMSRFSTPDEIFGPVSISKLKDEDTYERIVDGYLPSATIAFLDEIWKAGPAIQNALLTIINEKIYRNGQFSIRVPLKGLIAASNELPAQGQGLEALWDRFLLRCLVGGIEDMGEFDRMISSTDETEPVVDEQLQITDEEYIRWEKEMAAIKIHYSIFEVIHALKDRIEQYNLQIQNEGGVSSPLYVSDRRWKKMVKLLKASAFLNGSDTIRLSDCTLLSYCLWSEMDQMEAAEEMVNAAIQKSAEGYLLNIKGLEQDIEELKERQSSEHSLREVNDPGIQVIDTYYYQVEGVRMKERLLIFAADYQHLDQTGKLFYLHKDKYKANCCILKKYDSILHAKVPRNKIYTLKKGLRSIYINNYEYHLMCYENCPPPPPEPEPEDFGAKYKSVAEALDRVEKDWSGLLDAETEYYEKHLFLSERQRASMRRMLRHQKNTIDRYKNDLNEMADAYRKENQEYKVERSEDDLFSGTER</sequence>
<dbReference type="InterPro" id="IPR045427">
    <property type="entry name" value="MoxR"/>
</dbReference>
<gene>
    <name evidence="4" type="ORF">M099_2312</name>
</gene>
<dbReference type="AlphaFoldDB" id="A0A069SQM0"/>
<proteinExistence type="predicted"/>
<organism evidence="4 5">
    <name type="scientific">Phocaeicola vulgatus str. 3975 RP4</name>
    <dbReference type="NCBI Taxonomy" id="1339352"/>
    <lineage>
        <taxon>Bacteria</taxon>
        <taxon>Pseudomonadati</taxon>
        <taxon>Bacteroidota</taxon>
        <taxon>Bacteroidia</taxon>
        <taxon>Bacteroidales</taxon>
        <taxon>Bacteroidaceae</taxon>
        <taxon>Phocaeicola</taxon>
    </lineage>
</organism>
<dbReference type="SUPFAM" id="SSF52540">
    <property type="entry name" value="P-loop containing nucleoside triphosphate hydrolases"/>
    <property type="match status" value="1"/>
</dbReference>
<dbReference type="PATRIC" id="fig|1339352.3.peg.2223"/>
<dbReference type="EMBL" id="JNHM01000028">
    <property type="protein sequence ID" value="KDS53887.1"/>
    <property type="molecule type" value="Genomic_DNA"/>
</dbReference>
<evidence type="ECO:0000259" key="2">
    <source>
        <dbReference type="Pfam" id="PF17868"/>
    </source>
</evidence>
<keyword evidence="1" id="KW-0175">Coiled coil</keyword>
<dbReference type="InterPro" id="IPR050513">
    <property type="entry name" value="RavA_ATPases"/>
</dbReference>
<dbReference type="PANTHER" id="PTHR32204:SF0">
    <property type="entry name" value="ATPASE RAVA"/>
    <property type="match status" value="1"/>
</dbReference>
<evidence type="ECO:0000313" key="5">
    <source>
        <dbReference type="Proteomes" id="UP000027661"/>
    </source>
</evidence>
<dbReference type="Gene3D" id="3.40.50.300">
    <property type="entry name" value="P-loop containing nucleotide triphosphate hydrolases"/>
    <property type="match status" value="1"/>
</dbReference>
<feature type="domain" description="MoxR" evidence="3">
    <location>
        <begin position="8"/>
        <end position="179"/>
    </location>
</feature>